<proteinExistence type="predicted"/>
<evidence type="ECO:0000313" key="1">
    <source>
        <dbReference type="EMBL" id="KAF2566660.1"/>
    </source>
</evidence>
<dbReference type="EMBL" id="QGKW02001911">
    <property type="protein sequence ID" value="KAF2566660.1"/>
    <property type="molecule type" value="Genomic_DNA"/>
</dbReference>
<name>A0A8S9I9Z7_BRACR</name>
<comment type="caution">
    <text evidence="1">The sequence shown here is derived from an EMBL/GenBank/DDBJ whole genome shotgun (WGS) entry which is preliminary data.</text>
</comment>
<reference evidence="1" key="1">
    <citation type="submission" date="2019-12" db="EMBL/GenBank/DDBJ databases">
        <title>Genome sequencing and annotation of Brassica cretica.</title>
        <authorList>
            <person name="Studholme D.J."/>
            <person name="Sarris P.F."/>
        </authorList>
    </citation>
    <scope>NUCLEOTIDE SEQUENCE</scope>
    <source>
        <strain evidence="1">PFS-001/15</strain>
        <tissue evidence="1">Leaf</tissue>
    </source>
</reference>
<gene>
    <name evidence="1" type="ORF">F2Q68_00024022</name>
</gene>
<evidence type="ECO:0000313" key="2">
    <source>
        <dbReference type="Proteomes" id="UP000712281"/>
    </source>
</evidence>
<dbReference type="Proteomes" id="UP000712281">
    <property type="component" value="Unassembled WGS sequence"/>
</dbReference>
<dbReference type="AlphaFoldDB" id="A0A8S9I9Z7"/>
<accession>A0A8S9I9Z7</accession>
<organism evidence="1 2">
    <name type="scientific">Brassica cretica</name>
    <name type="common">Mustard</name>
    <dbReference type="NCBI Taxonomy" id="69181"/>
    <lineage>
        <taxon>Eukaryota</taxon>
        <taxon>Viridiplantae</taxon>
        <taxon>Streptophyta</taxon>
        <taxon>Embryophyta</taxon>
        <taxon>Tracheophyta</taxon>
        <taxon>Spermatophyta</taxon>
        <taxon>Magnoliopsida</taxon>
        <taxon>eudicotyledons</taxon>
        <taxon>Gunneridae</taxon>
        <taxon>Pentapetalae</taxon>
        <taxon>rosids</taxon>
        <taxon>malvids</taxon>
        <taxon>Brassicales</taxon>
        <taxon>Brassicaceae</taxon>
        <taxon>Brassiceae</taxon>
        <taxon>Brassica</taxon>
    </lineage>
</organism>
<dbReference type="PANTHER" id="PTHR31439:SF4">
    <property type="entry name" value="NEURONAL PAS DOMAIN PROTEIN"/>
    <property type="match status" value="1"/>
</dbReference>
<sequence length="496" mass="57029">MASCDTPDAFAWLQNLPPFSQWKRNSMYMCICSPNSSHPSLNFSITRSSQSPNTFTFSIVASFKIPISLFISKPLRITGSNQTNLQSENIISTLLMSFVDIVLNYNVKRTTCSIQMQNLGSTSNLKDVFNLAFFTFVFLICIYEAPTSLRTTCLKTVKDQLVTCRSRQGSKLLMVQLGSNLEEQWMRSLNLAITNWIIEIRASQHLKSPSPLFSYAFSTQGLWKVHMYCPVIAMEMESVNSALTDERLFFSLNYHQLEGVIQFNHRIYVREKWFNIAVNIDNVRCDIIRLVNETLLSERGMGLEEKHFPSKISLQLTPTVQSNILMASAEKSSENPLRQFEVEKGIEATIDPPNTFFGLKVSANETKTKSMKPWIFEQWVHGYTAYLTWFLHDFDDGREVSSSKPSKVSMMNPRAWFKNRYTNAFRPFTKQGGVVFAGDSYGQSVLWKVDKRAIGKVMEFEVKGCVCLTYWPNKHHTFYSDTRKLEFKEMLYLNLP</sequence>
<dbReference type="PANTHER" id="PTHR31439">
    <property type="entry name" value="EXPRESSED PROTEIN"/>
    <property type="match status" value="1"/>
</dbReference>
<protein>
    <submittedName>
        <fullName evidence="1">Uncharacterized protein</fullName>
    </submittedName>
</protein>